<comment type="caution">
    <text evidence="1">The sequence shown here is derived from an EMBL/GenBank/DDBJ whole genome shotgun (WGS) entry which is preliminary data.</text>
</comment>
<gene>
    <name evidence="1" type="ORF">PHET_02539</name>
</gene>
<proteinExistence type="predicted"/>
<sequence>MLTKSHIVKSARMKVNGIGTLGERFVYVSGGYKYPAYKLLNFCGVFE</sequence>
<dbReference type="AlphaFoldDB" id="A0A8J4WII7"/>
<organism evidence="1 2">
    <name type="scientific">Paragonimus heterotremus</name>
    <dbReference type="NCBI Taxonomy" id="100268"/>
    <lineage>
        <taxon>Eukaryota</taxon>
        <taxon>Metazoa</taxon>
        <taxon>Spiralia</taxon>
        <taxon>Lophotrochozoa</taxon>
        <taxon>Platyhelminthes</taxon>
        <taxon>Trematoda</taxon>
        <taxon>Digenea</taxon>
        <taxon>Plagiorchiida</taxon>
        <taxon>Troglotremata</taxon>
        <taxon>Troglotrematidae</taxon>
        <taxon>Paragonimus</taxon>
    </lineage>
</organism>
<name>A0A8J4WII7_9TREM</name>
<dbReference type="Proteomes" id="UP000748531">
    <property type="component" value="Unassembled WGS sequence"/>
</dbReference>
<evidence type="ECO:0000313" key="1">
    <source>
        <dbReference type="EMBL" id="KAF5403853.1"/>
    </source>
</evidence>
<reference evidence="1" key="1">
    <citation type="submission" date="2019-05" db="EMBL/GenBank/DDBJ databases">
        <title>Annotation for the trematode Paragonimus heterotremus.</title>
        <authorList>
            <person name="Choi Y.-J."/>
        </authorList>
    </citation>
    <scope>NUCLEOTIDE SEQUENCE</scope>
    <source>
        <strain evidence="1">LC</strain>
    </source>
</reference>
<keyword evidence="2" id="KW-1185">Reference proteome</keyword>
<accession>A0A8J4WII7</accession>
<protein>
    <submittedName>
        <fullName evidence="1">Uncharacterized protein</fullName>
    </submittedName>
</protein>
<dbReference type="EMBL" id="LUCH01001007">
    <property type="protein sequence ID" value="KAF5403853.1"/>
    <property type="molecule type" value="Genomic_DNA"/>
</dbReference>
<evidence type="ECO:0000313" key="2">
    <source>
        <dbReference type="Proteomes" id="UP000748531"/>
    </source>
</evidence>